<protein>
    <submittedName>
        <fullName evidence="1">Uncharacterized protein</fullName>
    </submittedName>
</protein>
<keyword evidence="2" id="KW-1185">Reference proteome</keyword>
<name>A0A812Q6J2_SYMPI</name>
<dbReference type="OrthoDB" id="407027at2759"/>
<dbReference type="AlphaFoldDB" id="A0A812Q6J2"/>
<evidence type="ECO:0000313" key="1">
    <source>
        <dbReference type="EMBL" id="CAE7380246.1"/>
    </source>
</evidence>
<accession>A0A812Q6J2</accession>
<sequence>MQKYIGQQLRLVKRQEAGGFSNPTERKQLYLKKLGLDKKAEELDQKKLRPAWHLPHIVAGDKFVGNFQHPDLFRGEQVDLKFTATSDTEAQIFSKRGDIDDIVNFKQDFPIAFEPGEQKDQDMTAYTFHKFNEQWRDFKQPLPTDEECQHISLPMLQLFFKQVAGVEDFPSEGEYAENCADATKGMTREEFLKYLREESPDYLEKSFPGVFTGRRFQFSDGRLAFDGDFQIQGDNLIYGFVTLAGAPGGTFSLELVVKKKEGA</sequence>
<comment type="caution">
    <text evidence="1">The sequence shown here is derived from an EMBL/GenBank/DDBJ whole genome shotgun (WGS) entry which is preliminary data.</text>
</comment>
<organism evidence="1 2">
    <name type="scientific">Symbiodinium pilosum</name>
    <name type="common">Dinoflagellate</name>
    <dbReference type="NCBI Taxonomy" id="2952"/>
    <lineage>
        <taxon>Eukaryota</taxon>
        <taxon>Sar</taxon>
        <taxon>Alveolata</taxon>
        <taxon>Dinophyceae</taxon>
        <taxon>Suessiales</taxon>
        <taxon>Symbiodiniaceae</taxon>
        <taxon>Symbiodinium</taxon>
    </lineage>
</organism>
<proteinExistence type="predicted"/>
<reference evidence="1" key="1">
    <citation type="submission" date="2021-02" db="EMBL/GenBank/DDBJ databases">
        <authorList>
            <person name="Dougan E. K."/>
            <person name="Rhodes N."/>
            <person name="Thang M."/>
            <person name="Chan C."/>
        </authorList>
    </citation>
    <scope>NUCLEOTIDE SEQUENCE</scope>
</reference>
<evidence type="ECO:0000313" key="2">
    <source>
        <dbReference type="Proteomes" id="UP000649617"/>
    </source>
</evidence>
<gene>
    <name evidence="1" type="ORF">SPIL2461_LOCUS9266</name>
</gene>
<dbReference type="EMBL" id="CAJNIZ010016002">
    <property type="protein sequence ID" value="CAE7380246.1"/>
    <property type="molecule type" value="Genomic_DNA"/>
</dbReference>
<dbReference type="Proteomes" id="UP000649617">
    <property type="component" value="Unassembled WGS sequence"/>
</dbReference>